<comment type="cofactor">
    <cofactor evidence="11">
        <name>Mn(2+)</name>
        <dbReference type="ChEBI" id="CHEBI:29035"/>
    </cofactor>
</comment>
<evidence type="ECO:0000256" key="8">
    <source>
        <dbReference type="ARBA" id="ARBA00023136"/>
    </source>
</evidence>
<keyword evidence="9" id="KW-0325">Glycoprotein</keyword>
<comment type="catalytic activity">
    <reaction evidence="10 11">
        <text>3-O-(beta-D-galactosyl-(1-&gt;3)-beta-D-galactosyl-(1-&gt;4)-beta-D-xylosyl)-L-seryl-[protein] + UDP-alpha-D-glucuronate = 3-O-(beta-D-GlcA-(1-&gt;3)-beta-D-Gal-(1-&gt;3)-beta-D-Gal-(1-&gt;4)-beta-D-Xyl)-L-seryl-[protein] + UDP + H(+)</text>
        <dbReference type="Rhea" id="RHEA:24168"/>
        <dbReference type="Rhea" id="RHEA-COMP:12571"/>
        <dbReference type="Rhea" id="RHEA-COMP:12573"/>
        <dbReference type="ChEBI" id="CHEBI:15378"/>
        <dbReference type="ChEBI" id="CHEBI:58052"/>
        <dbReference type="ChEBI" id="CHEBI:58223"/>
        <dbReference type="ChEBI" id="CHEBI:132090"/>
        <dbReference type="ChEBI" id="CHEBI:132093"/>
        <dbReference type="EC" id="2.4.1.135"/>
    </reaction>
</comment>
<keyword evidence="11" id="KW-0479">Metal-binding</keyword>
<dbReference type="InterPro" id="IPR005027">
    <property type="entry name" value="Glyco_trans_43"/>
</dbReference>
<dbReference type="EC" id="2.4.1.135" evidence="3 11"/>
<keyword evidence="6 11" id="KW-0735">Signal-anchor</keyword>
<dbReference type="AlphaFoldDB" id="A0A814RFJ2"/>
<dbReference type="EMBL" id="CAJNOJ010000317">
    <property type="protein sequence ID" value="CAF1394672.1"/>
    <property type="molecule type" value="Genomic_DNA"/>
</dbReference>
<proteinExistence type="inferred from homology"/>
<keyword evidence="7" id="KW-1133">Transmembrane helix</keyword>
<sequence length="286" mass="33313">MWSNPITIKPELGYDLLNSVLNSTFRYGALSKGIDKRKPTLFITTITYYRLGRLNLLRRLAAAIRHHQIDNQILCDRSGGRTKTCRQFIWILCEDDKYIDKKMIDLLDCSRIPYVYFAYGPTKRHGSAQKNAVLEYIVNLTHDFRFTASIHPIDDDCYTLPDAFNFFYNIKKVSLIPVVGLGPDGIEYAITDKNHMIKEMRAGLSNRTFPVDYNALGWSTTIFDKMWRNGQHMYWPFPGWAGETEFLELYLKRLNEIYVPCNMCKTIFYNRPVQDTDILLTCPTLD</sequence>
<protein>
    <recommendedName>
        <fullName evidence="3 11">Galactosylgalactosylxylosylprotein 3-beta-glucuronosyltransferase</fullName>
        <ecNumber evidence="3 11">2.4.1.135</ecNumber>
    </recommendedName>
</protein>
<keyword evidence="14" id="KW-1185">Reference proteome</keyword>
<keyword evidence="4 11" id="KW-0808">Transferase</keyword>
<evidence type="ECO:0000256" key="1">
    <source>
        <dbReference type="ARBA" id="ARBA00004606"/>
    </source>
</evidence>
<evidence type="ECO:0000313" key="13">
    <source>
        <dbReference type="EMBL" id="CAF1394672.1"/>
    </source>
</evidence>
<dbReference type="InterPro" id="IPR029044">
    <property type="entry name" value="Nucleotide-diphossugar_trans"/>
</dbReference>
<dbReference type="GO" id="GO:0046872">
    <property type="term" value="F:metal ion binding"/>
    <property type="evidence" value="ECO:0007669"/>
    <property type="project" value="UniProtKB-KW"/>
</dbReference>
<accession>A0A814RFJ2</accession>
<dbReference type="GO" id="GO:0015018">
    <property type="term" value="F:galactosylgalactosylxylosylprotein 3-beta-glucuronosyltransferase activity"/>
    <property type="evidence" value="ECO:0007669"/>
    <property type="project" value="UniProtKB-UniRule"/>
</dbReference>
<dbReference type="OrthoDB" id="675023at2759"/>
<reference evidence="12" key="1">
    <citation type="submission" date="2021-02" db="EMBL/GenBank/DDBJ databases">
        <authorList>
            <person name="Nowell W R."/>
        </authorList>
    </citation>
    <scope>NUCLEOTIDE SEQUENCE</scope>
</reference>
<keyword evidence="5" id="KW-0812">Transmembrane</keyword>
<evidence type="ECO:0000256" key="3">
    <source>
        <dbReference type="ARBA" id="ARBA00012641"/>
    </source>
</evidence>
<comment type="caution">
    <text evidence="12">The sequence shown here is derived from an EMBL/GenBank/DDBJ whole genome shotgun (WGS) entry which is preliminary data.</text>
</comment>
<comment type="subcellular location">
    <subcellularLocation>
        <location evidence="11">Golgi apparatus membrane</location>
        <topology evidence="11">Single-pass type II membrane protein</topology>
    </subcellularLocation>
    <subcellularLocation>
        <location evidence="1">Membrane</location>
        <topology evidence="1">Single-pass type II membrane protein</topology>
    </subcellularLocation>
</comment>
<organism evidence="12 14">
    <name type="scientific">Adineta ricciae</name>
    <name type="common">Rotifer</name>
    <dbReference type="NCBI Taxonomy" id="249248"/>
    <lineage>
        <taxon>Eukaryota</taxon>
        <taxon>Metazoa</taxon>
        <taxon>Spiralia</taxon>
        <taxon>Gnathifera</taxon>
        <taxon>Rotifera</taxon>
        <taxon>Eurotatoria</taxon>
        <taxon>Bdelloidea</taxon>
        <taxon>Adinetida</taxon>
        <taxon>Adinetidae</taxon>
        <taxon>Adineta</taxon>
    </lineage>
</organism>
<gene>
    <name evidence="13" type="ORF">EDS130_LOCUS35667</name>
    <name evidence="12" type="ORF">XAT740_LOCUS20019</name>
</gene>
<name>A0A814RFJ2_ADIRI</name>
<dbReference type="EMBL" id="CAJNOR010001382">
    <property type="protein sequence ID" value="CAF1133283.1"/>
    <property type="molecule type" value="Genomic_DNA"/>
</dbReference>
<evidence type="ECO:0000256" key="10">
    <source>
        <dbReference type="ARBA" id="ARBA00047979"/>
    </source>
</evidence>
<keyword evidence="11" id="KW-0333">Golgi apparatus</keyword>
<dbReference type="Pfam" id="PF03360">
    <property type="entry name" value="Glyco_transf_43"/>
    <property type="match status" value="1"/>
</dbReference>
<dbReference type="GO" id="GO:0000139">
    <property type="term" value="C:Golgi membrane"/>
    <property type="evidence" value="ECO:0007669"/>
    <property type="project" value="UniProtKB-SubCell"/>
</dbReference>
<keyword evidence="8" id="KW-0472">Membrane</keyword>
<evidence type="ECO:0000256" key="6">
    <source>
        <dbReference type="ARBA" id="ARBA00022968"/>
    </source>
</evidence>
<evidence type="ECO:0000256" key="7">
    <source>
        <dbReference type="ARBA" id="ARBA00022989"/>
    </source>
</evidence>
<keyword evidence="11" id="KW-0464">Manganese</keyword>
<dbReference type="Proteomes" id="UP000663828">
    <property type="component" value="Unassembled WGS sequence"/>
</dbReference>
<comment type="pathway">
    <text evidence="11">Protein modification; protein glycosylation.</text>
</comment>
<evidence type="ECO:0000256" key="2">
    <source>
        <dbReference type="ARBA" id="ARBA00007706"/>
    </source>
</evidence>
<evidence type="ECO:0000313" key="14">
    <source>
        <dbReference type="Proteomes" id="UP000663828"/>
    </source>
</evidence>
<evidence type="ECO:0000256" key="4">
    <source>
        <dbReference type="ARBA" id="ARBA00022679"/>
    </source>
</evidence>
<evidence type="ECO:0000256" key="9">
    <source>
        <dbReference type="ARBA" id="ARBA00023180"/>
    </source>
</evidence>
<evidence type="ECO:0000313" key="12">
    <source>
        <dbReference type="EMBL" id="CAF1133283.1"/>
    </source>
</evidence>
<dbReference type="Proteomes" id="UP000663852">
    <property type="component" value="Unassembled WGS sequence"/>
</dbReference>
<dbReference type="SUPFAM" id="SSF53448">
    <property type="entry name" value="Nucleotide-diphospho-sugar transferases"/>
    <property type="match status" value="1"/>
</dbReference>
<evidence type="ECO:0000256" key="5">
    <source>
        <dbReference type="ARBA" id="ARBA00022692"/>
    </source>
</evidence>
<comment type="similarity">
    <text evidence="2 11">Belongs to the glycosyltransferase 43 family.</text>
</comment>
<evidence type="ECO:0000256" key="11">
    <source>
        <dbReference type="RuleBase" id="RU363127"/>
    </source>
</evidence>
<dbReference type="Gene3D" id="3.90.550.10">
    <property type="entry name" value="Spore Coat Polysaccharide Biosynthesis Protein SpsA, Chain A"/>
    <property type="match status" value="1"/>
</dbReference>